<comment type="subcellular location">
    <subcellularLocation>
        <location evidence="2">Cytoplasm</location>
    </subcellularLocation>
</comment>
<name>A0A381UN78_9ZZZZ</name>
<sequence length="214" mass="24934">MNLWESRWQEDRIGFHLKEVNPYLMRFSDQLLHQNPDRVFVPLCGKTLDLCWLTTKTKKVIGVELVSKAVQDFFAENNIDYLLQQDETLQKFSSKSIDIYLGDFFDLNPEQTSSFKAIYDRASIVAIEKPERREYVDHLISFLDPAGRILLITLEYNQNQMEGPPYSVPAEEIESLFAPLGSLKLLETCDILDDRFRNKGLTRLLEHVFLIVKN</sequence>
<dbReference type="HAMAP" id="MF_00812">
    <property type="entry name" value="Thiopur_methtran"/>
    <property type="match status" value="1"/>
</dbReference>
<dbReference type="InterPro" id="IPR029063">
    <property type="entry name" value="SAM-dependent_MTases_sf"/>
</dbReference>
<dbReference type="Pfam" id="PF05724">
    <property type="entry name" value="TPMT"/>
    <property type="match status" value="1"/>
</dbReference>
<evidence type="ECO:0000256" key="5">
    <source>
        <dbReference type="ARBA" id="ARBA00022490"/>
    </source>
</evidence>
<dbReference type="FunFam" id="3.40.50.150:FF:000101">
    <property type="entry name" value="Thiopurine S-methyltransferase"/>
    <property type="match status" value="1"/>
</dbReference>
<keyword evidence="8" id="KW-0949">S-adenosyl-L-methionine</keyword>
<comment type="catalytic activity">
    <reaction evidence="1">
        <text>S-adenosyl-L-methionine + a thiopurine = S-adenosyl-L-homocysteine + a thiopurine S-methylether.</text>
        <dbReference type="EC" id="2.1.1.67"/>
    </reaction>
</comment>
<dbReference type="PIRSF" id="PIRSF023956">
    <property type="entry name" value="Thiopurine_S-methyltransferase"/>
    <property type="match status" value="1"/>
</dbReference>
<dbReference type="GO" id="GO:0008119">
    <property type="term" value="F:thiopurine S-methyltransferase activity"/>
    <property type="evidence" value="ECO:0007669"/>
    <property type="project" value="UniProtKB-EC"/>
</dbReference>
<accession>A0A381UN78</accession>
<keyword evidence="5" id="KW-0963">Cytoplasm</keyword>
<dbReference type="PANTHER" id="PTHR10259">
    <property type="entry name" value="THIOPURINE S-METHYLTRANSFERASE"/>
    <property type="match status" value="1"/>
</dbReference>
<gene>
    <name evidence="9" type="ORF">METZ01_LOCUS82278</name>
</gene>
<dbReference type="InterPro" id="IPR022474">
    <property type="entry name" value="Thiopur_S-MeTfrase_Se/Te_detox"/>
</dbReference>
<keyword evidence="7" id="KW-0808">Transferase</keyword>
<dbReference type="NCBIfam" id="TIGR03840">
    <property type="entry name" value="TMPT_Se_Te"/>
    <property type="match status" value="1"/>
</dbReference>
<dbReference type="EC" id="2.1.1.67" evidence="4"/>
<evidence type="ECO:0000256" key="4">
    <source>
        <dbReference type="ARBA" id="ARBA00011905"/>
    </source>
</evidence>
<dbReference type="AlphaFoldDB" id="A0A381UN78"/>
<evidence type="ECO:0000256" key="6">
    <source>
        <dbReference type="ARBA" id="ARBA00022603"/>
    </source>
</evidence>
<reference evidence="9" key="1">
    <citation type="submission" date="2018-05" db="EMBL/GenBank/DDBJ databases">
        <authorList>
            <person name="Lanie J.A."/>
            <person name="Ng W.-L."/>
            <person name="Kazmierczak K.M."/>
            <person name="Andrzejewski T.M."/>
            <person name="Davidsen T.M."/>
            <person name="Wayne K.J."/>
            <person name="Tettelin H."/>
            <person name="Glass J.I."/>
            <person name="Rusch D."/>
            <person name="Podicherti R."/>
            <person name="Tsui H.-C.T."/>
            <person name="Winkler M.E."/>
        </authorList>
    </citation>
    <scope>NUCLEOTIDE SEQUENCE</scope>
</reference>
<dbReference type="GO" id="GO:0010038">
    <property type="term" value="P:response to metal ion"/>
    <property type="evidence" value="ECO:0007669"/>
    <property type="project" value="InterPro"/>
</dbReference>
<dbReference type="InterPro" id="IPR008854">
    <property type="entry name" value="TPMT"/>
</dbReference>
<comment type="similarity">
    <text evidence="3">Belongs to the class I-like SAM-binding methyltransferase superfamily. TPMT family.</text>
</comment>
<evidence type="ECO:0000256" key="7">
    <source>
        <dbReference type="ARBA" id="ARBA00022679"/>
    </source>
</evidence>
<organism evidence="9">
    <name type="scientific">marine metagenome</name>
    <dbReference type="NCBI Taxonomy" id="408172"/>
    <lineage>
        <taxon>unclassified sequences</taxon>
        <taxon>metagenomes</taxon>
        <taxon>ecological metagenomes</taxon>
    </lineage>
</organism>
<dbReference type="GO" id="GO:0005737">
    <property type="term" value="C:cytoplasm"/>
    <property type="evidence" value="ECO:0007669"/>
    <property type="project" value="UniProtKB-SubCell"/>
</dbReference>
<keyword evidence="6" id="KW-0489">Methyltransferase</keyword>
<dbReference type="PROSITE" id="PS51585">
    <property type="entry name" value="SAM_MT_TPMT"/>
    <property type="match status" value="1"/>
</dbReference>
<dbReference type="InterPro" id="IPR025835">
    <property type="entry name" value="Thiopurine_S-MeTrfase"/>
</dbReference>
<dbReference type="Gene3D" id="3.40.50.150">
    <property type="entry name" value="Vaccinia Virus protein VP39"/>
    <property type="match status" value="1"/>
</dbReference>
<dbReference type="GO" id="GO:0032259">
    <property type="term" value="P:methylation"/>
    <property type="evidence" value="ECO:0007669"/>
    <property type="project" value="UniProtKB-KW"/>
</dbReference>
<proteinExistence type="inferred from homology"/>
<dbReference type="EMBL" id="UINC01006752">
    <property type="protein sequence ID" value="SVA29424.1"/>
    <property type="molecule type" value="Genomic_DNA"/>
</dbReference>
<dbReference type="NCBIfam" id="NF009732">
    <property type="entry name" value="PRK13255.1"/>
    <property type="match status" value="1"/>
</dbReference>
<protein>
    <recommendedName>
        <fullName evidence="4">thiopurine S-methyltransferase</fullName>
        <ecNumber evidence="4">2.1.1.67</ecNumber>
    </recommendedName>
</protein>
<evidence type="ECO:0000256" key="2">
    <source>
        <dbReference type="ARBA" id="ARBA00004496"/>
    </source>
</evidence>
<dbReference type="SUPFAM" id="SSF53335">
    <property type="entry name" value="S-adenosyl-L-methionine-dependent methyltransferases"/>
    <property type="match status" value="1"/>
</dbReference>
<dbReference type="PANTHER" id="PTHR10259:SF11">
    <property type="entry name" value="THIOPURINE S-METHYLTRANSFERASE"/>
    <property type="match status" value="1"/>
</dbReference>
<evidence type="ECO:0000256" key="8">
    <source>
        <dbReference type="ARBA" id="ARBA00022691"/>
    </source>
</evidence>
<evidence type="ECO:0000313" key="9">
    <source>
        <dbReference type="EMBL" id="SVA29424.1"/>
    </source>
</evidence>
<evidence type="ECO:0000256" key="3">
    <source>
        <dbReference type="ARBA" id="ARBA00008145"/>
    </source>
</evidence>
<evidence type="ECO:0000256" key="1">
    <source>
        <dbReference type="ARBA" id="ARBA00000903"/>
    </source>
</evidence>